<dbReference type="PANTHER" id="PTHR43606">
    <property type="entry name" value="PHOSPHATASE, PUTATIVE (AFU_ORTHOLOGUE AFUA_6G08710)-RELATED"/>
    <property type="match status" value="1"/>
</dbReference>
<evidence type="ECO:0000256" key="1">
    <source>
        <dbReference type="SAM" id="SignalP"/>
    </source>
</evidence>
<dbReference type="Gene3D" id="3.60.21.70">
    <property type="entry name" value="PhoD-like phosphatase"/>
    <property type="match status" value="1"/>
</dbReference>
<feature type="domain" description="Phospholipase D N-terminal" evidence="3">
    <location>
        <begin position="25"/>
        <end position="147"/>
    </location>
</feature>
<keyword evidence="1" id="KW-0732">Signal</keyword>
<dbReference type="InterPro" id="IPR018946">
    <property type="entry name" value="PhoD-like_MPP"/>
</dbReference>
<dbReference type="InterPro" id="IPR029052">
    <property type="entry name" value="Metallo-depent_PP-like"/>
</dbReference>
<reference evidence="4 5" key="1">
    <citation type="submission" date="2019-04" db="EMBL/GenBank/DDBJ databases">
        <authorList>
            <person name="Van Vliet M D."/>
        </authorList>
    </citation>
    <scope>NUCLEOTIDE SEQUENCE [LARGE SCALE GENOMIC DNA]</scope>
    <source>
        <strain evidence="4 5">F1</strain>
    </source>
</reference>
<keyword evidence="5" id="KW-1185">Reference proteome</keyword>
<protein>
    <submittedName>
        <fullName evidence="4">Alkaline phosphatase D</fullName>
    </submittedName>
</protein>
<gene>
    <name evidence="4" type="primary">phoD</name>
    <name evidence="4" type="ORF">PDESU_00810</name>
</gene>
<evidence type="ECO:0000313" key="5">
    <source>
        <dbReference type="Proteomes" id="UP000366872"/>
    </source>
</evidence>
<name>A0A6C2TXA6_PONDE</name>
<feature type="domain" description="PhoD-like phosphatase metallophosphatase" evidence="2">
    <location>
        <begin position="159"/>
        <end position="409"/>
    </location>
</feature>
<dbReference type="Pfam" id="PF16655">
    <property type="entry name" value="PhoD_N"/>
    <property type="match status" value="1"/>
</dbReference>
<feature type="signal peptide" evidence="1">
    <location>
        <begin position="1"/>
        <end position="18"/>
    </location>
</feature>
<sequence>MKLISIALCLLAVAGASAETYFANGIKIGEVDQDSAIIWTRLTQEPALNIVGAKFIESKAHVVPASKQLPEGKALADMEGAVSGAPGKVRLVWQKKDGKQVASDWKSVDATTDFTAKFELAGLKAATEYSLRMESDSGTHFNGMFKTAPPVGEGADVSFAVVTGQDFNRRDDAKKGHKIYPHMQKLGLDFFVHTGDIEYYDKSQPYATSLEYARFKMARMYGLPNQVAFHSSMPSYFIKDDHDTTKNDAWPEQAYGELTWNQGLELFREHFPVLDKNYRTIRWGKDLQVWLMEGRDFRSPNTMKDGPAKSIWGKEQKEWFFRTVKESDATFKVLISPTPVVGPDRGNKNDNHANVGFKHEGDEIRAFIASQKNMFVACGDRHWQYVSVDAEIGVKEFSCGPTSNKHAGGWKNSNVLPEHRYLNVQGGFMTIGVDRRDGKPVLTARHYDVDGKLCNEDVNQGEI</sequence>
<proteinExistence type="predicted"/>
<evidence type="ECO:0000259" key="3">
    <source>
        <dbReference type="Pfam" id="PF16655"/>
    </source>
</evidence>
<dbReference type="InterPro" id="IPR038607">
    <property type="entry name" value="PhoD-like_sf"/>
</dbReference>
<dbReference type="Pfam" id="PF09423">
    <property type="entry name" value="PhoD"/>
    <property type="match status" value="1"/>
</dbReference>
<evidence type="ECO:0000313" key="4">
    <source>
        <dbReference type="EMBL" id="VGO12259.1"/>
    </source>
</evidence>
<dbReference type="Gene3D" id="2.60.40.380">
    <property type="entry name" value="Purple acid phosphatase-like, N-terminal"/>
    <property type="match status" value="1"/>
</dbReference>
<dbReference type="AlphaFoldDB" id="A0A6C2TXA6"/>
<evidence type="ECO:0000259" key="2">
    <source>
        <dbReference type="Pfam" id="PF09423"/>
    </source>
</evidence>
<dbReference type="InterPro" id="IPR052900">
    <property type="entry name" value="Phospholipid_Metab_Enz"/>
</dbReference>
<dbReference type="RefSeq" id="WP_136077942.1">
    <property type="nucleotide sequence ID" value="NZ_CAAHFG010000001.1"/>
</dbReference>
<dbReference type="EMBL" id="CAAHFG010000001">
    <property type="protein sequence ID" value="VGO12259.1"/>
    <property type="molecule type" value="Genomic_DNA"/>
</dbReference>
<dbReference type="PANTHER" id="PTHR43606:SF1">
    <property type="entry name" value="PHOD-LIKE PHOSPHATASE METALLOPHOSPHATASE DOMAIN-CONTAINING PROTEIN"/>
    <property type="match status" value="1"/>
</dbReference>
<dbReference type="SUPFAM" id="SSF56300">
    <property type="entry name" value="Metallo-dependent phosphatases"/>
    <property type="match status" value="1"/>
</dbReference>
<dbReference type="InterPro" id="IPR032093">
    <property type="entry name" value="PhoD_N"/>
</dbReference>
<feature type="chain" id="PRO_5025532096" evidence="1">
    <location>
        <begin position="19"/>
        <end position="463"/>
    </location>
</feature>
<dbReference type="Proteomes" id="UP000366872">
    <property type="component" value="Unassembled WGS sequence"/>
</dbReference>
<organism evidence="4 5">
    <name type="scientific">Pontiella desulfatans</name>
    <dbReference type="NCBI Taxonomy" id="2750659"/>
    <lineage>
        <taxon>Bacteria</taxon>
        <taxon>Pseudomonadati</taxon>
        <taxon>Kiritimatiellota</taxon>
        <taxon>Kiritimatiellia</taxon>
        <taxon>Kiritimatiellales</taxon>
        <taxon>Pontiellaceae</taxon>
        <taxon>Pontiella</taxon>
    </lineage>
</organism>
<accession>A0A6C2TXA6</accession>